<dbReference type="InterPro" id="IPR005467">
    <property type="entry name" value="His_kinase_dom"/>
</dbReference>
<dbReference type="CDD" id="cd00130">
    <property type="entry name" value="PAS"/>
    <property type="match status" value="2"/>
</dbReference>
<dbReference type="InterPro" id="IPR004358">
    <property type="entry name" value="Sig_transdc_His_kin-like_C"/>
</dbReference>
<dbReference type="SUPFAM" id="SSF47384">
    <property type="entry name" value="Homodimeric domain of signal transducing histidine kinase"/>
    <property type="match status" value="1"/>
</dbReference>
<name>A0A418SCA0_9RHOB</name>
<dbReference type="InterPro" id="IPR003594">
    <property type="entry name" value="HATPase_dom"/>
</dbReference>
<dbReference type="Proteomes" id="UP000283786">
    <property type="component" value="Chromosome"/>
</dbReference>
<dbReference type="RefSeq" id="WP_119840661.1">
    <property type="nucleotide sequence ID" value="NZ_CP060436.1"/>
</dbReference>
<dbReference type="InterPro" id="IPR036097">
    <property type="entry name" value="HisK_dim/P_sf"/>
</dbReference>
<dbReference type="Gene3D" id="3.30.450.20">
    <property type="entry name" value="PAS domain"/>
    <property type="match status" value="2"/>
</dbReference>
<keyword evidence="4 7" id="KW-0808">Transferase</keyword>
<comment type="catalytic activity">
    <reaction evidence="1">
        <text>ATP + protein L-histidine = ADP + protein N-phospho-L-histidine.</text>
        <dbReference type="EC" id="2.7.13.3"/>
    </reaction>
</comment>
<dbReference type="CDD" id="cd00082">
    <property type="entry name" value="HisKA"/>
    <property type="match status" value="1"/>
</dbReference>
<dbReference type="InterPro" id="IPR036890">
    <property type="entry name" value="HATPase_C_sf"/>
</dbReference>
<dbReference type="InterPro" id="IPR000014">
    <property type="entry name" value="PAS"/>
</dbReference>
<keyword evidence="5 7" id="KW-0418">Kinase</keyword>
<dbReference type="InterPro" id="IPR003661">
    <property type="entry name" value="HisK_dim/P_dom"/>
</dbReference>
<evidence type="ECO:0000256" key="3">
    <source>
        <dbReference type="ARBA" id="ARBA00022553"/>
    </source>
</evidence>
<gene>
    <name evidence="7" type="primary">rcsC_4</name>
    <name evidence="7" type="ORF">PSAL_012640</name>
</gene>
<dbReference type="EMBL" id="CP060436">
    <property type="protein sequence ID" value="QPM90032.1"/>
    <property type="molecule type" value="Genomic_DNA"/>
</dbReference>
<organism evidence="7 8">
    <name type="scientific">Pseudooceanicola algae</name>
    <dbReference type="NCBI Taxonomy" id="1537215"/>
    <lineage>
        <taxon>Bacteria</taxon>
        <taxon>Pseudomonadati</taxon>
        <taxon>Pseudomonadota</taxon>
        <taxon>Alphaproteobacteria</taxon>
        <taxon>Rhodobacterales</taxon>
        <taxon>Paracoccaceae</taxon>
        <taxon>Pseudooceanicola</taxon>
    </lineage>
</organism>
<dbReference type="GO" id="GO:0030295">
    <property type="term" value="F:protein kinase activator activity"/>
    <property type="evidence" value="ECO:0007669"/>
    <property type="project" value="TreeGrafter"/>
</dbReference>
<protein>
    <recommendedName>
        <fullName evidence="2">histidine kinase</fullName>
        <ecNumber evidence="2">2.7.13.3</ecNumber>
    </recommendedName>
</protein>
<dbReference type="Pfam" id="PF13426">
    <property type="entry name" value="PAS_9"/>
    <property type="match status" value="2"/>
</dbReference>
<dbReference type="KEGG" id="palw:PSAL_012640"/>
<evidence type="ECO:0000256" key="5">
    <source>
        <dbReference type="ARBA" id="ARBA00022777"/>
    </source>
</evidence>
<dbReference type="PRINTS" id="PR00344">
    <property type="entry name" value="BCTRLSENSOR"/>
</dbReference>
<dbReference type="GO" id="GO:0000155">
    <property type="term" value="F:phosphorelay sensor kinase activity"/>
    <property type="evidence" value="ECO:0007669"/>
    <property type="project" value="InterPro"/>
</dbReference>
<dbReference type="PANTHER" id="PTHR42878">
    <property type="entry name" value="TWO-COMPONENT HISTIDINE KINASE"/>
    <property type="match status" value="1"/>
</dbReference>
<dbReference type="InterPro" id="IPR035965">
    <property type="entry name" value="PAS-like_dom_sf"/>
</dbReference>
<dbReference type="PANTHER" id="PTHR42878:SF15">
    <property type="entry name" value="BACTERIOPHYTOCHROME"/>
    <property type="match status" value="1"/>
</dbReference>
<dbReference type="PROSITE" id="PS50109">
    <property type="entry name" value="HIS_KIN"/>
    <property type="match status" value="1"/>
</dbReference>
<accession>A0A418SCA0</accession>
<evidence type="ECO:0000313" key="7">
    <source>
        <dbReference type="EMBL" id="QPM90032.1"/>
    </source>
</evidence>
<dbReference type="NCBIfam" id="TIGR00229">
    <property type="entry name" value="sensory_box"/>
    <property type="match status" value="2"/>
</dbReference>
<dbReference type="SUPFAM" id="SSF55785">
    <property type="entry name" value="PYP-like sensor domain (PAS domain)"/>
    <property type="match status" value="2"/>
</dbReference>
<dbReference type="SMART" id="SM00091">
    <property type="entry name" value="PAS"/>
    <property type="match status" value="2"/>
</dbReference>
<dbReference type="InterPro" id="IPR050351">
    <property type="entry name" value="BphY/WalK/GraS-like"/>
</dbReference>
<dbReference type="GO" id="GO:0000156">
    <property type="term" value="F:phosphorelay response regulator activity"/>
    <property type="evidence" value="ECO:0007669"/>
    <property type="project" value="TreeGrafter"/>
</dbReference>
<dbReference type="SMART" id="SM00388">
    <property type="entry name" value="HisKA"/>
    <property type="match status" value="1"/>
</dbReference>
<reference evidence="7 8" key="1">
    <citation type="submission" date="2020-08" db="EMBL/GenBank/DDBJ databases">
        <title>Genome sequence of Rhodobacteraceae bacterium Lw-13e.</title>
        <authorList>
            <person name="Poehlein A."/>
            <person name="Wolter L."/>
            <person name="Daniel R."/>
            <person name="Brinkhoff T."/>
        </authorList>
    </citation>
    <scope>NUCLEOTIDE SEQUENCE [LARGE SCALE GENOMIC DNA]</scope>
    <source>
        <strain evidence="7 8">Lw-13e</strain>
    </source>
</reference>
<evidence type="ECO:0000256" key="4">
    <source>
        <dbReference type="ARBA" id="ARBA00022679"/>
    </source>
</evidence>
<dbReference type="Pfam" id="PF02518">
    <property type="entry name" value="HATPase_c"/>
    <property type="match status" value="1"/>
</dbReference>
<evidence type="ECO:0000256" key="1">
    <source>
        <dbReference type="ARBA" id="ARBA00000085"/>
    </source>
</evidence>
<evidence type="ECO:0000256" key="2">
    <source>
        <dbReference type="ARBA" id="ARBA00012438"/>
    </source>
</evidence>
<dbReference type="AlphaFoldDB" id="A0A418SCA0"/>
<evidence type="ECO:0000313" key="8">
    <source>
        <dbReference type="Proteomes" id="UP000283786"/>
    </source>
</evidence>
<dbReference type="PROSITE" id="PS50112">
    <property type="entry name" value="PAS"/>
    <property type="match status" value="1"/>
</dbReference>
<sequence length="519" mass="56465">MTLASSTTSGAAGRYPPGALHQGTEAGFATAVALTPVPSLLVAQDGQILLTNAPLEHLFGYPPEALNNAPLDQLLPGNIRQRHPELIHAFWRDPTPRRLGQGRELFGRRLDGSLIPLEIGLTPVRVDGQAQVFVTIFDISARTISETRLLAALDASAAAMVMINDQGRIDLVNRAACDIFGLEAAALAGSQFDRYVADSALQVFYACREAFLTQSRPIRMSQGRVIAIRHPSGKETPVQISLAPIDGGTDGNVMVTLVDMTNRLAHERELKSRNDSLAALNDELRQFSYSASHDLRAPLATIAGLLDLCLEDFDAGDDVECRRNIAEALATSHHNIHKVEAVLTLARSGQDLERPETFDLAQAIRNCWEDLRADLEAEAEAADAIHPTEETGPFPTFTFTITGEAVVRTDSQMLMTAIENLLSNAWRFRDRKKRHQWVTVRLRLHPLSIAVSDNGLGIAEAEIPRVFELFRRSSGSSGHGLGLALVQKHVRRLGGSVAVNSGPDGTSFILTFPSMETVS</sequence>
<dbReference type="Gene3D" id="1.10.287.130">
    <property type="match status" value="1"/>
</dbReference>
<evidence type="ECO:0000256" key="6">
    <source>
        <dbReference type="ARBA" id="ARBA00023136"/>
    </source>
</evidence>
<keyword evidence="3" id="KW-0597">Phosphoprotein</keyword>
<dbReference type="EC" id="2.7.13.3" evidence="2"/>
<dbReference type="SUPFAM" id="SSF55874">
    <property type="entry name" value="ATPase domain of HSP90 chaperone/DNA topoisomerase II/histidine kinase"/>
    <property type="match status" value="1"/>
</dbReference>
<dbReference type="SMART" id="SM00387">
    <property type="entry name" value="HATPase_c"/>
    <property type="match status" value="1"/>
</dbReference>
<dbReference type="Gene3D" id="3.30.565.10">
    <property type="entry name" value="Histidine kinase-like ATPase, C-terminal domain"/>
    <property type="match status" value="1"/>
</dbReference>
<dbReference type="Pfam" id="PF00512">
    <property type="entry name" value="HisKA"/>
    <property type="match status" value="1"/>
</dbReference>
<keyword evidence="8" id="KW-1185">Reference proteome</keyword>
<dbReference type="GO" id="GO:0007234">
    <property type="term" value="P:osmosensory signaling via phosphorelay pathway"/>
    <property type="evidence" value="ECO:0007669"/>
    <property type="project" value="TreeGrafter"/>
</dbReference>
<dbReference type="OrthoDB" id="9795133at2"/>
<dbReference type="GO" id="GO:0016020">
    <property type="term" value="C:membrane"/>
    <property type="evidence" value="ECO:0007669"/>
    <property type="project" value="UniProtKB-SubCell"/>
</dbReference>
<keyword evidence="6" id="KW-0472">Membrane</keyword>
<proteinExistence type="predicted"/>